<evidence type="ECO:0000256" key="1">
    <source>
        <dbReference type="SAM" id="MobiDB-lite"/>
    </source>
</evidence>
<feature type="region of interest" description="Disordered" evidence="1">
    <location>
        <begin position="468"/>
        <end position="488"/>
    </location>
</feature>
<sequence length="760" mass="86871">MVDSFHLHVSFRKWIKSVHRAGINGRLAVQKYVPATQLKIYWTEESVRQIIRSIIPSFPVQFETITGQYLKVFSTLVFIDQPEHIGLFLKGRLGDNKLPLDGLPTTWNGVVDKFLVEQWQFCPWEFSIHGTDMHMKELHAQQILPVRYTKLPMTEQHDPTEVRIVELDREYCEFPPEVVFKIYKGSDRINLYDREADVYTRLMRLKPTGIANCYGSLAYTETNIRIIVLEYARMGSLVEFFESPPPMTTNDYRQLWERLLDLFEGLYVLHNIDENDSKSLTGIHQDIQPANILVFPGDTGSPYDVFFKLADFGLTEVVSVTGEGVTFPVNNEGNKMYSAPEAFSNGRIESGLRPYINSLADLWSLGAVLSDFMVWSIGGEPLRESYRTRRRDAVAKLPHLKGHGFQAYFHNGTDVLPEVVNFHEDILKNNKRDEDVFSPHMSQSILDFMLISSGKRLQANKAKMMATSRINDAQSSDKPPRPRTPETTYDRISYNLSPRNRSARTSTQVTVTPVVTVEEIYKEIKRRPVLGKLLPWSPSEAVMNFPGMQIARNKVNAREGRDQVCMIIFVIDDCDSLRKHSSSIAIAARVISYTVKVTDKNGMDLYFASDSVNPQDCRNSSTVEQKINKKRPVDGFCDMAKCLDDVLKDVRNNGMQPTSIYIFTDGIWGANDNWNGVKEVIHDAITSLVEARRKPRNLMFQFVQFGRDPAALELLKSFDDNCKRVENGVVFDIVDRKYWDSHVPKIIVGSLDRNNDDDES</sequence>
<feature type="domain" description="Protein kinase" evidence="2">
    <location>
        <begin position="148"/>
        <end position="446"/>
    </location>
</feature>
<dbReference type="PANTHER" id="PTHR24359:SF1">
    <property type="entry name" value="INHIBITOR OF NUCLEAR FACTOR KAPPA-B KINASE EPSILON SUBUNIT HOMOLOG 1-RELATED"/>
    <property type="match status" value="1"/>
</dbReference>
<dbReference type="InterPro" id="IPR000719">
    <property type="entry name" value="Prot_kinase_dom"/>
</dbReference>
<dbReference type="GO" id="GO:0005524">
    <property type="term" value="F:ATP binding"/>
    <property type="evidence" value="ECO:0007669"/>
    <property type="project" value="InterPro"/>
</dbReference>
<name>A0A8J2IPK4_FUSEQ</name>
<dbReference type="GO" id="GO:0004674">
    <property type="term" value="F:protein serine/threonine kinase activity"/>
    <property type="evidence" value="ECO:0007669"/>
    <property type="project" value="TreeGrafter"/>
</dbReference>
<organism evidence="3 4">
    <name type="scientific">Fusarium equiseti</name>
    <name type="common">Fusarium scirpi</name>
    <dbReference type="NCBI Taxonomy" id="61235"/>
    <lineage>
        <taxon>Eukaryota</taxon>
        <taxon>Fungi</taxon>
        <taxon>Dikarya</taxon>
        <taxon>Ascomycota</taxon>
        <taxon>Pezizomycotina</taxon>
        <taxon>Sordariomycetes</taxon>
        <taxon>Hypocreomycetidae</taxon>
        <taxon>Hypocreales</taxon>
        <taxon>Nectriaceae</taxon>
        <taxon>Fusarium</taxon>
        <taxon>Fusarium incarnatum-equiseti species complex</taxon>
    </lineage>
</organism>
<dbReference type="EMBL" id="CAJSTJ010000136">
    <property type="protein sequence ID" value="CAG7560637.1"/>
    <property type="molecule type" value="Genomic_DNA"/>
</dbReference>
<dbReference type="Proteomes" id="UP000693738">
    <property type="component" value="Unassembled WGS sequence"/>
</dbReference>
<evidence type="ECO:0000313" key="3">
    <source>
        <dbReference type="EMBL" id="CAG7560637.1"/>
    </source>
</evidence>
<feature type="compositionally biased region" description="Polar residues" evidence="1">
    <location>
        <begin position="468"/>
        <end position="477"/>
    </location>
</feature>
<evidence type="ECO:0000259" key="2">
    <source>
        <dbReference type="PROSITE" id="PS50011"/>
    </source>
</evidence>
<accession>A0A8J2IPK4</accession>
<comment type="caution">
    <text evidence="3">The sequence shown here is derived from an EMBL/GenBank/DDBJ whole genome shotgun (WGS) entry which is preliminary data.</text>
</comment>
<reference evidence="3" key="1">
    <citation type="submission" date="2021-05" db="EMBL/GenBank/DDBJ databases">
        <authorList>
            <person name="Khan N."/>
        </authorList>
    </citation>
    <scope>NUCLEOTIDE SEQUENCE</scope>
</reference>
<dbReference type="Pfam" id="PF00069">
    <property type="entry name" value="Pkinase"/>
    <property type="match status" value="1"/>
</dbReference>
<gene>
    <name evidence="3" type="ORF">FEQUK3_LOCUS6327</name>
</gene>
<dbReference type="SMART" id="SM00220">
    <property type="entry name" value="S_TKc"/>
    <property type="match status" value="1"/>
</dbReference>
<dbReference type="PANTHER" id="PTHR24359">
    <property type="entry name" value="SERINE/THREONINE-PROTEIN KINASE SBK1"/>
    <property type="match status" value="1"/>
</dbReference>
<proteinExistence type="predicted"/>
<protein>
    <recommendedName>
        <fullName evidence="2">Protein kinase domain-containing protein</fullName>
    </recommendedName>
</protein>
<dbReference type="AlphaFoldDB" id="A0A8J2IPK4"/>
<dbReference type="PROSITE" id="PS50011">
    <property type="entry name" value="PROTEIN_KINASE_DOM"/>
    <property type="match status" value="1"/>
</dbReference>
<evidence type="ECO:0000313" key="4">
    <source>
        <dbReference type="Proteomes" id="UP000693738"/>
    </source>
</evidence>